<dbReference type="Gene3D" id="3.40.50.11350">
    <property type="match status" value="2"/>
</dbReference>
<evidence type="ECO:0000256" key="5">
    <source>
        <dbReference type="ARBA" id="ARBA00023253"/>
    </source>
</evidence>
<evidence type="ECO:0000313" key="10">
    <source>
        <dbReference type="Proteomes" id="UP001218218"/>
    </source>
</evidence>
<keyword evidence="10" id="KW-1185">Reference proteome</keyword>
<evidence type="ECO:0000256" key="3">
    <source>
        <dbReference type="ARBA" id="ARBA00022679"/>
    </source>
</evidence>
<evidence type="ECO:0000313" key="9">
    <source>
        <dbReference type="EMBL" id="KAJ7327523.1"/>
    </source>
</evidence>
<comment type="caution">
    <text evidence="9">The sequence shown here is derived from an EMBL/GenBank/DDBJ whole genome shotgun (WGS) entry which is preliminary data.</text>
</comment>
<keyword evidence="5" id="KW-0294">Fucose metabolism</keyword>
<comment type="similarity">
    <text evidence="7">Belongs to the glycosyltransferase 68 family.</text>
</comment>
<dbReference type="CDD" id="cd11296">
    <property type="entry name" value="O-FucT_like"/>
    <property type="match status" value="2"/>
</dbReference>
<reference evidence="9" key="1">
    <citation type="submission" date="2023-03" db="EMBL/GenBank/DDBJ databases">
        <title>Massive genome expansion in bonnet fungi (Mycena s.s.) driven by repeated elements and novel gene families across ecological guilds.</title>
        <authorList>
            <consortium name="Lawrence Berkeley National Laboratory"/>
            <person name="Harder C.B."/>
            <person name="Miyauchi S."/>
            <person name="Viragh M."/>
            <person name="Kuo A."/>
            <person name="Thoen E."/>
            <person name="Andreopoulos B."/>
            <person name="Lu D."/>
            <person name="Skrede I."/>
            <person name="Drula E."/>
            <person name="Henrissat B."/>
            <person name="Morin E."/>
            <person name="Kohler A."/>
            <person name="Barry K."/>
            <person name="LaButti K."/>
            <person name="Morin E."/>
            <person name="Salamov A."/>
            <person name="Lipzen A."/>
            <person name="Mereny Z."/>
            <person name="Hegedus B."/>
            <person name="Baldrian P."/>
            <person name="Stursova M."/>
            <person name="Weitz H."/>
            <person name="Taylor A."/>
            <person name="Grigoriev I.V."/>
            <person name="Nagy L.G."/>
            <person name="Martin F."/>
            <person name="Kauserud H."/>
        </authorList>
    </citation>
    <scope>NUCLEOTIDE SEQUENCE</scope>
    <source>
        <strain evidence="9">CBHHK002</strain>
    </source>
</reference>
<protein>
    <recommendedName>
        <fullName evidence="8">GDP-fucose protein O-fucosyltransferase 2</fullName>
    </recommendedName>
</protein>
<dbReference type="InterPro" id="IPR045130">
    <property type="entry name" value="OFUT2-like"/>
</dbReference>
<sequence length="941" mass="105103">MHANLSIIRHTNPRVLFAAFCLSCIGYYTGRLSTFSEWPTYDGRLEWKLAEAERVTITVQAPQVTVQGPQLTVHAPQATVTVVPKAPEVAVLNGPPTDAFQDNLLPDVQYITTWPGAGFTNDVMSFMNLIYLAVLAGRVPILPFFTPSHISLISPVDVPDIDFGQVFDVPRLAKALRIPVVEWWQVKDRNTATVDPLGCWNVWEAVAEQHKTPHFSTAPQKLNLDISYTTAPSWIKLYDGPQSVNDPHMRFTSLMALSFPEHRGYNLREPAKSPLLGASLPPDERLMCIDNMYWTANVEGYEFQHDHSAAWRLVGQYLHWNPRIEVLARDYIGQALGLPADAAIPPYIAIHVRRGDFKDWCHRPVDECFAPLSAFARRVDEVKEELARVKGIAVEHVILTSDEKDEGWWAEAVGYGWHRIDHSTTVATYGAWYPVLIDTAIQSEGHGFVGTELSTVSLIAARRVTAWQRGVAEANSLPPNPILHSGLLCLLLSLSSTAIPMYSSPTAFRRANVRVFCAVVFLSCAGYYIGRLSTPARWPVPSDNGLEWKDSKAMRVTFTVQAPRATVTVAPKAEEVMVLNGPPTQAFHDNLRPDVQYITTWPGAGFTNDAMGFMNLIYLAMLTERVPIIPHFNPTHISRTSPDMDVVDPNFGEVFDVPRLSKVLRMPILEWWQVKDRESTTVDALGCWNVWQAVGEHHEGPHPSPAPDTLNIDISWTIAPKWIKLYDDKDAGDEPHMKFTALMALAFPVQRGHNLRAPSISRHHGLVLPPNDQLLAFSPPLPLSWAFLNPSSVLTLIYAKQYITIHVRHGDFKGWCDTPVIAECFAPLSAIARRVEEVREELQRVKGISIAHVILTSDEKNRTWWEAAAAYGWHRVDHSATATTYGDWYPVLIDTAIQSGGKGFVGTDRSTVSLLAARRVEAWNDGVVRSVMWGRAGADDH</sequence>
<keyword evidence="6" id="KW-0119">Carbohydrate metabolism</keyword>
<evidence type="ECO:0000256" key="2">
    <source>
        <dbReference type="ARBA" id="ARBA00004922"/>
    </source>
</evidence>
<dbReference type="Proteomes" id="UP001218218">
    <property type="component" value="Unassembled WGS sequence"/>
</dbReference>
<keyword evidence="4" id="KW-0256">Endoplasmic reticulum</keyword>
<dbReference type="Pfam" id="PF10250">
    <property type="entry name" value="O-FucT"/>
    <property type="match status" value="1"/>
</dbReference>
<comment type="pathway">
    <text evidence="2">Protein modification; protein glycosylation.</text>
</comment>
<comment type="subcellular location">
    <subcellularLocation>
        <location evidence="1">Endoplasmic reticulum</location>
    </subcellularLocation>
</comment>
<evidence type="ECO:0000256" key="1">
    <source>
        <dbReference type="ARBA" id="ARBA00004240"/>
    </source>
</evidence>
<name>A0AAD6ZL11_9AGAR</name>
<dbReference type="GO" id="GO:0046922">
    <property type="term" value="F:peptide-O-fucosyltransferase activity"/>
    <property type="evidence" value="ECO:0007669"/>
    <property type="project" value="InterPro"/>
</dbReference>
<dbReference type="AlphaFoldDB" id="A0AAD6ZL11"/>
<gene>
    <name evidence="9" type="ORF">DFH08DRAFT_1026546</name>
</gene>
<evidence type="ECO:0000256" key="7">
    <source>
        <dbReference type="ARBA" id="ARBA00025803"/>
    </source>
</evidence>
<dbReference type="GO" id="GO:0006004">
    <property type="term" value="P:fucose metabolic process"/>
    <property type="evidence" value="ECO:0007669"/>
    <property type="project" value="UniProtKB-KW"/>
</dbReference>
<dbReference type="EMBL" id="JARIHO010000041">
    <property type="protein sequence ID" value="KAJ7327523.1"/>
    <property type="molecule type" value="Genomic_DNA"/>
</dbReference>
<evidence type="ECO:0000256" key="8">
    <source>
        <dbReference type="ARBA" id="ARBA00026232"/>
    </source>
</evidence>
<keyword evidence="3" id="KW-0808">Transferase</keyword>
<evidence type="ECO:0000256" key="4">
    <source>
        <dbReference type="ARBA" id="ARBA00022824"/>
    </source>
</evidence>
<organism evidence="9 10">
    <name type="scientific">Mycena albidolilacea</name>
    <dbReference type="NCBI Taxonomy" id="1033008"/>
    <lineage>
        <taxon>Eukaryota</taxon>
        <taxon>Fungi</taxon>
        <taxon>Dikarya</taxon>
        <taxon>Basidiomycota</taxon>
        <taxon>Agaricomycotina</taxon>
        <taxon>Agaricomycetes</taxon>
        <taxon>Agaricomycetidae</taxon>
        <taxon>Agaricales</taxon>
        <taxon>Marasmiineae</taxon>
        <taxon>Mycenaceae</taxon>
        <taxon>Mycena</taxon>
    </lineage>
</organism>
<accession>A0AAD6ZL11</accession>
<proteinExistence type="inferred from homology"/>
<dbReference type="InterPro" id="IPR019378">
    <property type="entry name" value="GDP-Fuc_O-FucTrfase"/>
</dbReference>
<dbReference type="GO" id="GO:0005783">
    <property type="term" value="C:endoplasmic reticulum"/>
    <property type="evidence" value="ECO:0007669"/>
    <property type="project" value="UniProtKB-SubCell"/>
</dbReference>
<dbReference type="PANTHER" id="PTHR13398">
    <property type="entry name" value="GDP-FUCOSE PROTEIN O-FUCOSYLTRANSFERASE 2"/>
    <property type="match status" value="1"/>
</dbReference>
<evidence type="ECO:0000256" key="6">
    <source>
        <dbReference type="ARBA" id="ARBA00023277"/>
    </source>
</evidence>
<dbReference type="PANTHER" id="PTHR13398:SF0">
    <property type="entry name" value="GDP-FUCOSE PROTEIN O-FUCOSYLTRANSFERASE 2"/>
    <property type="match status" value="1"/>
</dbReference>